<dbReference type="InterPro" id="IPR003593">
    <property type="entry name" value="AAA+_ATPase"/>
</dbReference>
<evidence type="ECO:0000256" key="5">
    <source>
        <dbReference type="ARBA" id="ARBA00022840"/>
    </source>
</evidence>
<dbReference type="CDD" id="cd03257">
    <property type="entry name" value="ABC_NikE_OppD_transporters"/>
    <property type="match status" value="1"/>
</dbReference>
<comment type="caution">
    <text evidence="7">The sequence shown here is derived from an EMBL/GenBank/DDBJ whole genome shotgun (WGS) entry which is preliminary data.</text>
</comment>
<dbReference type="PROSITE" id="PS00211">
    <property type="entry name" value="ABC_TRANSPORTER_1"/>
    <property type="match status" value="1"/>
</dbReference>
<keyword evidence="3" id="KW-1003">Cell membrane</keyword>
<dbReference type="PANTHER" id="PTHR43776:SF7">
    <property type="entry name" value="D,D-DIPEPTIDE TRANSPORT ATP-BINDING PROTEIN DDPF-RELATED"/>
    <property type="match status" value="1"/>
</dbReference>
<keyword evidence="2" id="KW-0813">Transport</keyword>
<keyword evidence="4" id="KW-0547">Nucleotide-binding</keyword>
<evidence type="ECO:0000259" key="6">
    <source>
        <dbReference type="PROSITE" id="PS50893"/>
    </source>
</evidence>
<dbReference type="PANTHER" id="PTHR43776">
    <property type="entry name" value="TRANSPORT ATP-BINDING PROTEIN"/>
    <property type="match status" value="1"/>
</dbReference>
<keyword evidence="5 7" id="KW-0067">ATP-binding</keyword>
<proteinExistence type="inferred from homology"/>
<reference evidence="7 8" key="1">
    <citation type="submission" date="2017-08" db="EMBL/GenBank/DDBJ databases">
        <title>Pusillimonas indicus sp. nov., a member of the family Alcaligenaceae isolated from surface seawater.</title>
        <authorList>
            <person name="Li J."/>
        </authorList>
    </citation>
    <scope>NUCLEOTIDE SEQUENCE [LARGE SCALE GENOMIC DNA]</scope>
    <source>
        <strain evidence="7 8">17-4A</strain>
    </source>
</reference>
<dbReference type="SMART" id="SM00382">
    <property type="entry name" value="AAA"/>
    <property type="match status" value="1"/>
</dbReference>
<dbReference type="EMBL" id="NQOU01000001">
    <property type="protein sequence ID" value="RII84192.1"/>
    <property type="molecule type" value="Genomic_DNA"/>
</dbReference>
<dbReference type="Pfam" id="PF00005">
    <property type="entry name" value="ABC_tran"/>
    <property type="match status" value="1"/>
</dbReference>
<evidence type="ECO:0000256" key="2">
    <source>
        <dbReference type="ARBA" id="ARBA00022448"/>
    </source>
</evidence>
<dbReference type="Gene3D" id="3.40.50.300">
    <property type="entry name" value="P-loop containing nucleotide triphosphate hydrolases"/>
    <property type="match status" value="1"/>
</dbReference>
<keyword evidence="8" id="KW-1185">Reference proteome</keyword>
<name>A0ABX9MZ12_9BURK</name>
<gene>
    <name evidence="7" type="ORF">CJO09_02920</name>
</gene>
<evidence type="ECO:0000256" key="3">
    <source>
        <dbReference type="ARBA" id="ARBA00022475"/>
    </source>
</evidence>
<evidence type="ECO:0000313" key="7">
    <source>
        <dbReference type="EMBL" id="RII84192.1"/>
    </source>
</evidence>
<dbReference type="SUPFAM" id="SSF52540">
    <property type="entry name" value="P-loop containing nucleoside triphosphate hydrolases"/>
    <property type="match status" value="1"/>
</dbReference>
<dbReference type="InterPro" id="IPR017871">
    <property type="entry name" value="ABC_transporter-like_CS"/>
</dbReference>
<accession>A0ABX9MZ12</accession>
<evidence type="ECO:0000313" key="8">
    <source>
        <dbReference type="Proteomes" id="UP000266483"/>
    </source>
</evidence>
<evidence type="ECO:0000256" key="1">
    <source>
        <dbReference type="ARBA" id="ARBA00005417"/>
    </source>
</evidence>
<protein>
    <submittedName>
        <fullName evidence="7">Dipeptide/oligopeptide/nickel ABC transporter ATP-binding protein</fullName>
    </submittedName>
</protein>
<dbReference type="PROSITE" id="PS50893">
    <property type="entry name" value="ABC_TRANSPORTER_2"/>
    <property type="match status" value="1"/>
</dbReference>
<comment type="similarity">
    <text evidence="1">Belongs to the ABC transporter superfamily.</text>
</comment>
<dbReference type="Proteomes" id="UP000266483">
    <property type="component" value="Unassembled WGS sequence"/>
</dbReference>
<evidence type="ECO:0000256" key="4">
    <source>
        <dbReference type="ARBA" id="ARBA00022741"/>
    </source>
</evidence>
<dbReference type="InterPro" id="IPR027417">
    <property type="entry name" value="P-loop_NTPase"/>
</dbReference>
<dbReference type="InterPro" id="IPR003439">
    <property type="entry name" value="ABC_transporter-like_ATP-bd"/>
</dbReference>
<keyword evidence="3" id="KW-0472">Membrane</keyword>
<feature type="domain" description="ABC transporter" evidence="6">
    <location>
        <begin position="13"/>
        <end position="254"/>
    </location>
</feature>
<dbReference type="GO" id="GO:0005524">
    <property type="term" value="F:ATP binding"/>
    <property type="evidence" value="ECO:0007669"/>
    <property type="project" value="UniProtKB-KW"/>
</dbReference>
<dbReference type="InterPro" id="IPR050319">
    <property type="entry name" value="ABC_transp_ATP-bind"/>
</dbReference>
<dbReference type="RefSeq" id="WP_119440995.1">
    <property type="nucleotide sequence ID" value="NZ_CP170494.1"/>
</dbReference>
<sequence>MAEPLFSVRDLHLALPDMTRKPLFGPAPRIEILKGLSFDLPAGEITGIVGESGSGKSTLGRVLVRLLGVSSGQVLFRGKDISHLDEVQLKPLRRDLQMIFQDPMSSLNPRHTVGRIVASPIKRYGIDAPEKKAYEALERVGLSTAFAKRYPHELSGGQRQRVGIARAVALNPAFILADEIVSGLDVSSQAQVLTLLRGLAADMNLTIAFISHDLSVIRTVCSQVMVLNRGEIVEAGRCDQVFDAPQSEVTHALIDAIPLPEMDDEWFDSIKLDKV</sequence>
<organism evidence="7 8">
    <name type="scientific">Neopusillimonas maritima</name>
    <dbReference type="NCBI Taxonomy" id="2026239"/>
    <lineage>
        <taxon>Bacteria</taxon>
        <taxon>Pseudomonadati</taxon>
        <taxon>Pseudomonadota</taxon>
        <taxon>Betaproteobacteria</taxon>
        <taxon>Burkholderiales</taxon>
        <taxon>Alcaligenaceae</taxon>
        <taxon>Neopusillimonas</taxon>
    </lineage>
</organism>